<proteinExistence type="predicted"/>
<sequence>MKIHRKNLFVQFVLYRILRLQTYNRSWLRGLSGSLFCYYSVSGCDAPSFDVDKIVLYTIQKKDKT</sequence>
<name>N1WH34_9LEPT</name>
<organism evidence="1 2">
    <name type="scientific">Leptospira weilii serovar Ranarum str. ICFT</name>
    <dbReference type="NCBI Taxonomy" id="1218598"/>
    <lineage>
        <taxon>Bacteria</taxon>
        <taxon>Pseudomonadati</taxon>
        <taxon>Spirochaetota</taxon>
        <taxon>Spirochaetia</taxon>
        <taxon>Leptospirales</taxon>
        <taxon>Leptospiraceae</taxon>
        <taxon>Leptospira</taxon>
    </lineage>
</organism>
<dbReference type="EMBL" id="AOHC02000042">
    <property type="protein sequence ID" value="EMY76642.1"/>
    <property type="molecule type" value="Genomic_DNA"/>
</dbReference>
<keyword evidence="2" id="KW-1185">Reference proteome</keyword>
<accession>N1WH34</accession>
<evidence type="ECO:0000313" key="2">
    <source>
        <dbReference type="Proteomes" id="UP000012313"/>
    </source>
</evidence>
<reference evidence="1" key="1">
    <citation type="submission" date="2013-03" db="EMBL/GenBank/DDBJ databases">
        <authorList>
            <person name="Harkins D.M."/>
            <person name="Durkin A.S."/>
            <person name="Brinkac L.M."/>
            <person name="Haft D.H."/>
            <person name="Selengut J.D."/>
            <person name="Sanka R."/>
            <person name="DePew J."/>
            <person name="Purushe J."/>
            <person name="Hartskeerl R.A."/>
            <person name="Ahmed A."/>
            <person name="van der Linden H."/>
            <person name="Goris M.G.A."/>
            <person name="Vinetz J.M."/>
            <person name="Sutton G.G."/>
            <person name="Nierman W.C."/>
            <person name="Fouts D.E."/>
        </authorList>
    </citation>
    <scope>NUCLEOTIDE SEQUENCE [LARGE SCALE GENOMIC DNA]</scope>
    <source>
        <strain evidence="1">ICFT</strain>
    </source>
</reference>
<evidence type="ECO:0000313" key="1">
    <source>
        <dbReference type="EMBL" id="EMY76642.1"/>
    </source>
</evidence>
<protein>
    <submittedName>
        <fullName evidence="1">Uncharacterized protein</fullName>
    </submittedName>
</protein>
<dbReference type="Proteomes" id="UP000012313">
    <property type="component" value="Unassembled WGS sequence"/>
</dbReference>
<comment type="caution">
    <text evidence="1">The sequence shown here is derived from an EMBL/GenBank/DDBJ whole genome shotgun (WGS) entry which is preliminary data.</text>
</comment>
<gene>
    <name evidence="1" type="ORF">LEP1GSC060_0315</name>
</gene>
<dbReference type="AlphaFoldDB" id="N1WH34"/>